<keyword evidence="1" id="KW-1133">Transmembrane helix</keyword>
<feature type="transmembrane region" description="Helical" evidence="1">
    <location>
        <begin position="228"/>
        <end position="248"/>
    </location>
</feature>
<feature type="transmembrane region" description="Helical" evidence="1">
    <location>
        <begin position="121"/>
        <end position="140"/>
    </location>
</feature>
<feature type="transmembrane region" description="Helical" evidence="1">
    <location>
        <begin position="356"/>
        <end position="379"/>
    </location>
</feature>
<evidence type="ECO:0000313" key="3">
    <source>
        <dbReference type="Proteomes" id="UP001351900"/>
    </source>
</evidence>
<feature type="transmembrane region" description="Helical" evidence="1">
    <location>
        <begin position="88"/>
        <end position="109"/>
    </location>
</feature>
<protein>
    <submittedName>
        <fullName evidence="2">DUF6056 family protein</fullName>
    </submittedName>
</protein>
<feature type="transmembrane region" description="Helical" evidence="1">
    <location>
        <begin position="146"/>
        <end position="165"/>
    </location>
</feature>
<evidence type="ECO:0000313" key="2">
    <source>
        <dbReference type="EMBL" id="MEF2253797.1"/>
    </source>
</evidence>
<keyword evidence="1" id="KW-0472">Membrane</keyword>
<feature type="transmembrane region" description="Helical" evidence="1">
    <location>
        <begin position="286"/>
        <end position="306"/>
    </location>
</feature>
<organism evidence="2 3">
    <name type="scientific">Microbacterium schleiferi</name>
    <dbReference type="NCBI Taxonomy" id="69362"/>
    <lineage>
        <taxon>Bacteria</taxon>
        <taxon>Bacillati</taxon>
        <taxon>Actinomycetota</taxon>
        <taxon>Actinomycetes</taxon>
        <taxon>Micrococcales</taxon>
        <taxon>Microbacteriaceae</taxon>
        <taxon>Microbacterium</taxon>
    </lineage>
</organism>
<reference evidence="2 3" key="1">
    <citation type="submission" date="2024-01" db="EMBL/GenBank/DDBJ databases">
        <title>the genome sequence of strain Microbacterium schleiferi NBRC 15075.</title>
        <authorList>
            <person name="Ding Y."/>
            <person name="Zhang G."/>
        </authorList>
    </citation>
    <scope>NUCLEOTIDE SEQUENCE [LARGE SCALE GENOMIC DNA]</scope>
    <source>
        <strain evidence="2 3">NBRC 15075</strain>
    </source>
</reference>
<gene>
    <name evidence="2" type="ORF">V2V91_01435</name>
</gene>
<feature type="transmembrane region" description="Helical" evidence="1">
    <location>
        <begin position="415"/>
        <end position="434"/>
    </location>
</feature>
<keyword evidence="3" id="KW-1185">Reference proteome</keyword>
<feature type="transmembrane region" description="Helical" evidence="1">
    <location>
        <begin position="20"/>
        <end position="37"/>
    </location>
</feature>
<comment type="caution">
    <text evidence="2">The sequence shown here is derived from an EMBL/GenBank/DDBJ whole genome shotgun (WGS) entry which is preliminary data.</text>
</comment>
<keyword evidence="1" id="KW-0812">Transmembrane</keyword>
<feature type="transmembrane region" description="Helical" evidence="1">
    <location>
        <begin position="177"/>
        <end position="193"/>
    </location>
</feature>
<feature type="transmembrane region" description="Helical" evidence="1">
    <location>
        <begin position="386"/>
        <end position="409"/>
    </location>
</feature>
<proteinExistence type="predicted"/>
<feature type="transmembrane region" description="Helical" evidence="1">
    <location>
        <begin position="318"/>
        <end position="336"/>
    </location>
</feature>
<dbReference type="InterPro" id="IPR045691">
    <property type="entry name" value="DUF6056"/>
</dbReference>
<feature type="transmembrane region" description="Helical" evidence="1">
    <location>
        <begin position="441"/>
        <end position="463"/>
    </location>
</feature>
<evidence type="ECO:0000256" key="1">
    <source>
        <dbReference type="SAM" id="Phobius"/>
    </source>
</evidence>
<feature type="transmembrane region" description="Helical" evidence="1">
    <location>
        <begin position="199"/>
        <end position="216"/>
    </location>
</feature>
<dbReference type="Proteomes" id="UP001351900">
    <property type="component" value="Unassembled WGS sequence"/>
</dbReference>
<dbReference type="RefSeq" id="WP_331790510.1">
    <property type="nucleotide sequence ID" value="NZ_BAAAUO010000003.1"/>
</dbReference>
<dbReference type="Pfam" id="PF19528">
    <property type="entry name" value="DUF6056"/>
    <property type="match status" value="1"/>
</dbReference>
<dbReference type="EMBL" id="JAZHOV010000001">
    <property type="protein sequence ID" value="MEF2253797.1"/>
    <property type="molecule type" value="Genomic_DNA"/>
</dbReference>
<accession>A0ABU7V4W3</accession>
<sequence>MSNALATDHPVAHPRRRATFVSYGLVTLAYAVVLLLVQRRDGTDDFTFALNIAPFPTIGDWIAYRYESWSGRIFPEAWLYVFTTAPLIWWQLASLVLSVAFVAILVLYARLARPAADDRTTAGYVLIAGALVFLLDVPVLNGGYTWVTGSMNYFWLMPFALAGFYPLARMYSPAPRLAWPWVVGAVAAAFVAAVSAEQVGAILLVLAVLVFGERALAAARRRASWRSLATAGPVAASAAVGFAILMGAPGNAQRSTIDASVWLPEFPLTPLSERLPSAVRFVVDGLVNHGGMALPLVWATLLGGYFALRRSRTALDHVVALVAIVGLSTVFIRSLASGTGLYALYPGWLENPQGLVPAAVLAFWLLLLLATALAPFALLRSRLGALVSLLIFGAAAALAAITLSASMYASGPRVVFIPALVILVGGFCMLVWVLRQRPHAWLAAGPIVVVAGYQYAAVAVGLVQG</sequence>
<name>A0ABU7V4W3_9MICO</name>